<evidence type="ECO:0000313" key="2">
    <source>
        <dbReference type="Proteomes" id="UP001492380"/>
    </source>
</evidence>
<comment type="caution">
    <text evidence="1">The sequence shown here is derived from an EMBL/GenBank/DDBJ whole genome shotgun (WGS) entry which is preliminary data.</text>
</comment>
<sequence>MKELSAERLASLSGSYESPEGYYRYIKSIPFLGELECNVESLTAGQWTEIIKGTLKFYSDWALFQTTHPELENYVSAEYVPRDLFPGQTPATVQGLNVRFDQKGHERPFQKAVIIDVVDGYMNPGDKIIVRLGDRRFGANGTRVQTLERDDVARALRARRTFATTGERLVGLAWVDGSECLQGDVVTRRKTHPSSLHYAFFGKSGFSSVEAYDASGCIMRRDFWQESSKEAPRSILRVTWGGARLYDRYREAVWEGSISVSGATIDRVEAFGGISFIPEGEEVKMVDAHIVTFSSRTSGDFDGANITTSNLSSETTITVRGALGGYVKVGDVVAGNPHAPQPTFSLSANWDDIARPGGKVLELVGGADLFVRVEAVPDVALPRRCEGTLAVGQGEVGEGERAVYFVAREWDDGKVVTSPVFLVDE</sequence>
<evidence type="ECO:0000313" key="1">
    <source>
        <dbReference type="EMBL" id="KAK8247589.1"/>
    </source>
</evidence>
<name>A0ABR1Z5A3_9PEZI</name>
<organism evidence="1 2">
    <name type="scientific">Phyllosticta capitalensis</name>
    <dbReference type="NCBI Taxonomy" id="121624"/>
    <lineage>
        <taxon>Eukaryota</taxon>
        <taxon>Fungi</taxon>
        <taxon>Dikarya</taxon>
        <taxon>Ascomycota</taxon>
        <taxon>Pezizomycotina</taxon>
        <taxon>Dothideomycetes</taxon>
        <taxon>Dothideomycetes incertae sedis</taxon>
        <taxon>Botryosphaeriales</taxon>
        <taxon>Phyllostictaceae</taxon>
        <taxon>Phyllosticta</taxon>
    </lineage>
</organism>
<protein>
    <submittedName>
        <fullName evidence="1">Uncharacterized protein</fullName>
    </submittedName>
</protein>
<gene>
    <name evidence="1" type="ORF">HDK90DRAFT_530666</name>
</gene>
<dbReference type="Proteomes" id="UP001492380">
    <property type="component" value="Unassembled WGS sequence"/>
</dbReference>
<accession>A0ABR1Z5A3</accession>
<dbReference type="EMBL" id="JBBWRZ010000001">
    <property type="protein sequence ID" value="KAK8247589.1"/>
    <property type="molecule type" value="Genomic_DNA"/>
</dbReference>
<proteinExistence type="predicted"/>
<keyword evidence="2" id="KW-1185">Reference proteome</keyword>
<reference evidence="1 2" key="1">
    <citation type="submission" date="2024-04" db="EMBL/GenBank/DDBJ databases">
        <title>Phyllosticta paracitricarpa is synonymous to the EU quarantine fungus P. citricarpa based on phylogenomic analyses.</title>
        <authorList>
            <consortium name="Lawrence Berkeley National Laboratory"/>
            <person name="Van Ingen-Buijs V.A."/>
            <person name="Van Westerhoven A.C."/>
            <person name="Haridas S."/>
            <person name="Skiadas P."/>
            <person name="Martin F."/>
            <person name="Groenewald J.Z."/>
            <person name="Crous P.W."/>
            <person name="Seidl M.F."/>
        </authorList>
    </citation>
    <scope>NUCLEOTIDE SEQUENCE [LARGE SCALE GENOMIC DNA]</scope>
    <source>
        <strain evidence="1 2">CBS 123374</strain>
    </source>
</reference>